<dbReference type="Gene3D" id="1.10.10.880">
    <property type="entry name" value="Anti sigma-E protein RseA, N-terminal domain"/>
    <property type="match status" value="1"/>
</dbReference>
<dbReference type="InterPro" id="IPR052383">
    <property type="entry name" value="Anti-sigma-E_RseA-like"/>
</dbReference>
<dbReference type="RefSeq" id="WP_200604600.1">
    <property type="nucleotide sequence ID" value="NZ_CP071517.1"/>
</dbReference>
<dbReference type="PANTHER" id="PTHR38104">
    <property type="match status" value="1"/>
</dbReference>
<dbReference type="Pfam" id="PF03872">
    <property type="entry name" value="RseA_N"/>
    <property type="match status" value="1"/>
</dbReference>
<proteinExistence type="predicted"/>
<accession>A0ABX7RD69</accession>
<evidence type="ECO:0000256" key="1">
    <source>
        <dbReference type="SAM" id="MobiDB-lite"/>
    </source>
</evidence>
<evidence type="ECO:0000259" key="2">
    <source>
        <dbReference type="Pfam" id="PF03872"/>
    </source>
</evidence>
<feature type="compositionally biased region" description="Low complexity" evidence="1">
    <location>
        <begin position="192"/>
        <end position="207"/>
    </location>
</feature>
<dbReference type="SUPFAM" id="SSF89069">
    <property type="entry name" value="N-terminal, cytoplasmic domain of anti-sigmaE factor RseA"/>
    <property type="match status" value="1"/>
</dbReference>
<sequence>MNTPGTDERGFDERENLCALFDGELQGDAARFALRRLGHDAQWRQACGRWQLYGDVLRGQATAIASSSFADRVAQAIAQEPVLAPVASTATSVSPRRSAAASRRGWIGGALAASVAVAALFVTRPFSSETAPAAADGATTQVAAAATVPDVPAPSVPSPGVPDAPDHQAGLSAAAVAAVEVPRRAAERRSTRSQSQRAALRASRQARMPAPATAVASAAPLVAHAALASTEGAAVTAKPFQPEHPEVTARPWPRAVLPQYSGNAGLTASYGSGASSPSFYPFEPSLAAPATNPTAAEVESTAPQR</sequence>
<evidence type="ECO:0000313" key="4">
    <source>
        <dbReference type="Proteomes" id="UP000663400"/>
    </source>
</evidence>
<dbReference type="Proteomes" id="UP000663400">
    <property type="component" value="Chromosome"/>
</dbReference>
<feature type="region of interest" description="Disordered" evidence="1">
    <location>
        <begin position="281"/>
        <end position="305"/>
    </location>
</feature>
<name>A0ABX7RD69_9GAMM</name>
<protein>
    <submittedName>
        <fullName evidence="3">Sigma-E factor negative regulatory protein</fullName>
    </submittedName>
</protein>
<dbReference type="InterPro" id="IPR036147">
    <property type="entry name" value="Anti-sigma_E_RseA_N_sf"/>
</dbReference>
<dbReference type="InterPro" id="IPR005572">
    <property type="entry name" value="Anti-sigma_E_RseA_N"/>
</dbReference>
<gene>
    <name evidence="3" type="ORF">HIV01_002035</name>
</gene>
<dbReference type="CDD" id="cd16328">
    <property type="entry name" value="RseA_N"/>
    <property type="match status" value="1"/>
</dbReference>
<dbReference type="PANTHER" id="PTHR38104:SF1">
    <property type="entry name" value="ANTI-SIGMA-E FACTOR RSEA"/>
    <property type="match status" value="1"/>
</dbReference>
<feature type="region of interest" description="Disordered" evidence="1">
    <location>
        <begin position="182"/>
        <end position="207"/>
    </location>
</feature>
<organism evidence="3 4">
    <name type="scientific">Lysobacter arenosi</name>
    <dbReference type="NCBI Taxonomy" id="2795387"/>
    <lineage>
        <taxon>Bacteria</taxon>
        <taxon>Pseudomonadati</taxon>
        <taxon>Pseudomonadota</taxon>
        <taxon>Gammaproteobacteria</taxon>
        <taxon>Lysobacterales</taxon>
        <taxon>Lysobacteraceae</taxon>
        <taxon>Lysobacter</taxon>
    </lineage>
</organism>
<dbReference type="EMBL" id="CP071517">
    <property type="protein sequence ID" value="QSX75362.1"/>
    <property type="molecule type" value="Genomic_DNA"/>
</dbReference>
<evidence type="ECO:0000313" key="3">
    <source>
        <dbReference type="EMBL" id="QSX75362.1"/>
    </source>
</evidence>
<reference evidence="3 4" key="1">
    <citation type="submission" date="2021-02" db="EMBL/GenBank/DDBJ databases">
        <title>Lysobacter arenosi sp. nov., isolated from soil of gangwondo yeongwol, south Korea.</title>
        <authorList>
            <person name="Kim K.R."/>
            <person name="Kim K.H."/>
            <person name="Jeon C.O."/>
        </authorList>
    </citation>
    <scope>NUCLEOTIDE SEQUENCE [LARGE SCALE GENOMIC DNA]</scope>
    <source>
        <strain evidence="3 4">R7</strain>
    </source>
</reference>
<feature type="domain" description="Anti sigma-E protein RseA N-terminal" evidence="2">
    <location>
        <begin position="14"/>
        <end position="89"/>
    </location>
</feature>
<keyword evidence="4" id="KW-1185">Reference proteome</keyword>